<dbReference type="EMBL" id="LR798252">
    <property type="protein sequence ID" value="CAB5217741.1"/>
    <property type="molecule type" value="Genomic_DNA"/>
</dbReference>
<reference evidence="2" key="1">
    <citation type="submission" date="2020-05" db="EMBL/GenBank/DDBJ databases">
        <authorList>
            <person name="Chiriac C."/>
            <person name="Salcher M."/>
            <person name="Ghai R."/>
            <person name="Kavagutti S V."/>
        </authorList>
    </citation>
    <scope>NUCLEOTIDE SEQUENCE</scope>
</reference>
<organism evidence="2">
    <name type="scientific">uncultured Caudovirales phage</name>
    <dbReference type="NCBI Taxonomy" id="2100421"/>
    <lineage>
        <taxon>Viruses</taxon>
        <taxon>Duplodnaviria</taxon>
        <taxon>Heunggongvirae</taxon>
        <taxon>Uroviricota</taxon>
        <taxon>Caudoviricetes</taxon>
        <taxon>Peduoviridae</taxon>
        <taxon>Maltschvirus</taxon>
        <taxon>Maltschvirus maltsch</taxon>
    </lineage>
</organism>
<evidence type="ECO:0000313" key="2">
    <source>
        <dbReference type="EMBL" id="CAB5217741.1"/>
    </source>
</evidence>
<feature type="region of interest" description="Disordered" evidence="1">
    <location>
        <begin position="63"/>
        <end position="102"/>
    </location>
</feature>
<gene>
    <name evidence="2" type="ORF">UFOVP209_11</name>
</gene>
<accession>A0A6J7WIG3</accession>
<sequence>MLTLEQRFNRRIIMADRMNPDEIHGLFVLLQSDYGDERIETELETLEDGNIRLKWGTDIDRHLRRKMGPPRPLNDRRALTTPATDSGVLGRTEKPSLKPGGTWSAYNIEIAPGEWVPFDQAFQTDYVPKKRNAA</sequence>
<protein>
    <submittedName>
        <fullName evidence="2">Uncharacterized protein</fullName>
    </submittedName>
</protein>
<evidence type="ECO:0000256" key="1">
    <source>
        <dbReference type="SAM" id="MobiDB-lite"/>
    </source>
</evidence>
<name>A0A6J7WIG3_9CAUD</name>
<proteinExistence type="predicted"/>